<proteinExistence type="inferred from homology"/>
<keyword evidence="9" id="KW-0289">Folate biosynthesis</keyword>
<organism evidence="14 15">
    <name type="scientific">Parapedobacter deserti</name>
    <dbReference type="NCBI Taxonomy" id="1912957"/>
    <lineage>
        <taxon>Bacteria</taxon>
        <taxon>Pseudomonadati</taxon>
        <taxon>Bacteroidota</taxon>
        <taxon>Sphingobacteriia</taxon>
        <taxon>Sphingobacteriales</taxon>
        <taxon>Sphingobacteriaceae</taxon>
        <taxon>Parapedobacter</taxon>
    </lineage>
</organism>
<dbReference type="InterPro" id="IPR035907">
    <property type="entry name" value="Hppk_sf"/>
</dbReference>
<evidence type="ECO:0000256" key="4">
    <source>
        <dbReference type="ARBA" id="ARBA00016218"/>
    </source>
</evidence>
<gene>
    <name evidence="14" type="primary">folK</name>
    <name evidence="14" type="ORF">ACFOET_16655</name>
</gene>
<evidence type="ECO:0000313" key="15">
    <source>
        <dbReference type="Proteomes" id="UP001595526"/>
    </source>
</evidence>
<evidence type="ECO:0000256" key="1">
    <source>
        <dbReference type="ARBA" id="ARBA00005051"/>
    </source>
</evidence>
<dbReference type="SUPFAM" id="SSF55083">
    <property type="entry name" value="6-hydroxymethyl-7,8-dihydropterin pyrophosphokinase, HPPK"/>
    <property type="match status" value="1"/>
</dbReference>
<comment type="caution">
    <text evidence="14">The sequence shown here is derived from an EMBL/GenBank/DDBJ whole genome shotgun (WGS) entry which is preliminary data.</text>
</comment>
<evidence type="ECO:0000256" key="9">
    <source>
        <dbReference type="ARBA" id="ARBA00022909"/>
    </source>
</evidence>
<dbReference type="EMBL" id="JBHRTA010000038">
    <property type="protein sequence ID" value="MFC3199257.1"/>
    <property type="molecule type" value="Genomic_DNA"/>
</dbReference>
<reference evidence="15" key="1">
    <citation type="journal article" date="2019" name="Int. J. Syst. Evol. Microbiol.">
        <title>The Global Catalogue of Microorganisms (GCM) 10K type strain sequencing project: providing services to taxonomists for standard genome sequencing and annotation.</title>
        <authorList>
            <consortium name="The Broad Institute Genomics Platform"/>
            <consortium name="The Broad Institute Genome Sequencing Center for Infectious Disease"/>
            <person name="Wu L."/>
            <person name="Ma J."/>
        </authorList>
    </citation>
    <scope>NUCLEOTIDE SEQUENCE [LARGE SCALE GENOMIC DNA]</scope>
    <source>
        <strain evidence="15">KCTC 52416</strain>
    </source>
</reference>
<evidence type="ECO:0000256" key="2">
    <source>
        <dbReference type="ARBA" id="ARBA00005810"/>
    </source>
</evidence>
<evidence type="ECO:0000256" key="3">
    <source>
        <dbReference type="ARBA" id="ARBA00013253"/>
    </source>
</evidence>
<keyword evidence="5 14" id="KW-0808">Transferase</keyword>
<comment type="function">
    <text evidence="10">Catalyzes the transfer of pyrophosphate from adenosine triphosphate (ATP) to 6-hydroxymethyl-7,8-dihydropterin, an enzymatic step in folate biosynthesis pathway.</text>
</comment>
<keyword evidence="8" id="KW-0067">ATP-binding</keyword>
<dbReference type="NCBIfam" id="TIGR01498">
    <property type="entry name" value="folK"/>
    <property type="match status" value="1"/>
</dbReference>
<feature type="domain" description="7,8-dihydro-6-hydroxymethylpterin-pyrophosphokinase" evidence="13">
    <location>
        <begin position="8"/>
        <end position="135"/>
    </location>
</feature>
<dbReference type="CDD" id="cd00483">
    <property type="entry name" value="HPPK"/>
    <property type="match status" value="1"/>
</dbReference>
<evidence type="ECO:0000256" key="10">
    <source>
        <dbReference type="ARBA" id="ARBA00029409"/>
    </source>
</evidence>
<dbReference type="PANTHER" id="PTHR43071">
    <property type="entry name" value="2-AMINO-4-HYDROXY-6-HYDROXYMETHYLDIHYDROPTERIDINE PYROPHOSPHOKINASE"/>
    <property type="match status" value="1"/>
</dbReference>
<sequence length="168" mass="19014">MSVIADVYLLLGANLGNRTALLNQAIEEIAQEIGQIVKASAVYETAAWGDKSQPNYLNQVLRVTTSLQPLQLLEKINAIEKKLGRERMVKWEARLIDIDILLYSDQVIDKPNLQVPHPHLPNRRFALVPLQEIAPFLIHPVAKRTVTELLNDTPDRLPVQYYETKASI</sequence>
<accession>A0ABV7JVD9</accession>
<comment type="pathway">
    <text evidence="1">Cofactor biosynthesis; tetrahydrofolate biosynthesis; 2-amino-4-hydroxy-6-hydroxymethyl-7,8-dihydropteridine diphosphate from 7,8-dihydroneopterin triphosphate: step 4/4.</text>
</comment>
<dbReference type="Proteomes" id="UP001595526">
    <property type="component" value="Unassembled WGS sequence"/>
</dbReference>
<evidence type="ECO:0000256" key="12">
    <source>
        <dbReference type="ARBA" id="ARBA00033413"/>
    </source>
</evidence>
<evidence type="ECO:0000313" key="14">
    <source>
        <dbReference type="EMBL" id="MFC3199257.1"/>
    </source>
</evidence>
<evidence type="ECO:0000256" key="6">
    <source>
        <dbReference type="ARBA" id="ARBA00022741"/>
    </source>
</evidence>
<dbReference type="EC" id="2.7.6.3" evidence="3"/>
<dbReference type="Gene3D" id="3.30.70.560">
    <property type="entry name" value="7,8-Dihydro-6-hydroxymethylpterin-pyrophosphokinase HPPK"/>
    <property type="match status" value="1"/>
</dbReference>
<dbReference type="GO" id="GO:0003848">
    <property type="term" value="F:2-amino-4-hydroxy-6-hydroxymethyldihydropteridine diphosphokinase activity"/>
    <property type="evidence" value="ECO:0007669"/>
    <property type="project" value="UniProtKB-EC"/>
</dbReference>
<evidence type="ECO:0000256" key="5">
    <source>
        <dbReference type="ARBA" id="ARBA00022679"/>
    </source>
</evidence>
<evidence type="ECO:0000256" key="11">
    <source>
        <dbReference type="ARBA" id="ARBA00029766"/>
    </source>
</evidence>
<dbReference type="PANTHER" id="PTHR43071:SF1">
    <property type="entry name" value="2-AMINO-4-HYDROXY-6-HYDROXYMETHYLDIHYDROPTERIDINE PYROPHOSPHOKINASE"/>
    <property type="match status" value="1"/>
</dbReference>
<name>A0ABV7JVD9_9SPHI</name>
<keyword evidence="15" id="KW-1185">Reference proteome</keyword>
<evidence type="ECO:0000256" key="7">
    <source>
        <dbReference type="ARBA" id="ARBA00022777"/>
    </source>
</evidence>
<comment type="similarity">
    <text evidence="2">Belongs to the HPPK family.</text>
</comment>
<protein>
    <recommendedName>
        <fullName evidence="4">2-amino-4-hydroxy-6-hydroxymethyldihydropteridine pyrophosphokinase</fullName>
        <ecNumber evidence="3">2.7.6.3</ecNumber>
    </recommendedName>
    <alternativeName>
        <fullName evidence="11">6-hydroxymethyl-7,8-dihydropterin pyrophosphokinase</fullName>
    </alternativeName>
    <alternativeName>
        <fullName evidence="12">7,8-dihydro-6-hydroxymethylpterin-pyrophosphokinase</fullName>
    </alternativeName>
</protein>
<dbReference type="InterPro" id="IPR000550">
    <property type="entry name" value="Hppk"/>
</dbReference>
<dbReference type="RefSeq" id="WP_379024690.1">
    <property type="nucleotide sequence ID" value="NZ_JBHRTA010000038.1"/>
</dbReference>
<evidence type="ECO:0000259" key="13">
    <source>
        <dbReference type="Pfam" id="PF01288"/>
    </source>
</evidence>
<keyword evidence="6" id="KW-0547">Nucleotide-binding</keyword>
<keyword evidence="7" id="KW-0418">Kinase</keyword>
<dbReference type="Pfam" id="PF01288">
    <property type="entry name" value="HPPK"/>
    <property type="match status" value="1"/>
</dbReference>
<evidence type="ECO:0000256" key="8">
    <source>
        <dbReference type="ARBA" id="ARBA00022840"/>
    </source>
</evidence>